<organism evidence="9 10">
    <name type="scientific">Aquibacillus koreensis</name>
    <dbReference type="NCBI Taxonomy" id="279446"/>
    <lineage>
        <taxon>Bacteria</taxon>
        <taxon>Bacillati</taxon>
        <taxon>Bacillota</taxon>
        <taxon>Bacilli</taxon>
        <taxon>Bacillales</taxon>
        <taxon>Bacillaceae</taxon>
        <taxon>Aquibacillus</taxon>
    </lineage>
</organism>
<dbReference type="RefSeq" id="WP_259871704.1">
    <property type="nucleotide sequence ID" value="NZ_JAMQJZ010000009.1"/>
</dbReference>
<keyword evidence="5" id="KW-0479">Metal-binding</keyword>
<dbReference type="GO" id="GO:0006145">
    <property type="term" value="P:purine nucleobase catabolic process"/>
    <property type="evidence" value="ECO:0007669"/>
    <property type="project" value="TreeGrafter"/>
</dbReference>
<dbReference type="InterPro" id="IPR011059">
    <property type="entry name" value="Metal-dep_hydrolase_composite"/>
</dbReference>
<dbReference type="SUPFAM" id="SSF51556">
    <property type="entry name" value="Metallo-dependent hydrolases"/>
    <property type="match status" value="1"/>
</dbReference>
<accession>A0A9X3WLX2</accession>
<dbReference type="NCBIfam" id="TIGR00857">
    <property type="entry name" value="pyrC_multi"/>
    <property type="match status" value="1"/>
</dbReference>
<dbReference type="GO" id="GO:0005737">
    <property type="term" value="C:cytoplasm"/>
    <property type="evidence" value="ECO:0007669"/>
    <property type="project" value="TreeGrafter"/>
</dbReference>
<dbReference type="GO" id="GO:0008270">
    <property type="term" value="F:zinc ion binding"/>
    <property type="evidence" value="ECO:0007669"/>
    <property type="project" value="InterPro"/>
</dbReference>
<protein>
    <submittedName>
        <fullName evidence="9">Allantoinase</fullName>
        <ecNumber evidence="9">3.5.2.5</ecNumber>
    </submittedName>
</protein>
<dbReference type="EMBL" id="JAMQJZ010000009">
    <property type="protein sequence ID" value="MDC3421185.1"/>
    <property type="molecule type" value="Genomic_DNA"/>
</dbReference>
<dbReference type="InterPro" id="IPR050138">
    <property type="entry name" value="DHOase/Allantoinase_Hydrolase"/>
</dbReference>
<sequence length="453" mass="50135">MEMNYDLVIKNGMVVLPDKISKKDIGIYNEKIVSIEENIDPGNATMEDAKGLYVFPGMIDVHVHFNDPGREEWEGFESGSAMMAAGGCTTFFDMPLNGIPSTTTVKALHEKAQIAHKKSATDFGLWGGLVPGNIAELAPLAQSGVVGFKAFISTSGNEEFEASDDETLFYGMQEIAKLDKVLALHAESRTITDILLKQKLHNKQYSADDYAETRPIVAEVEAVERALAYAEITACPLHFVHISSARAVEKITNAKKKGVQVTLETCPHYLLFSHQDLVEKGSVAKCAPPLRDMEEKQKLIQLLKEDKIDIIASDHSPAPFALKDPEKHHLLHAWGGISGGQFSLIAMIELAVTHDIPFHLVSKWTALNPARRFQLSSKGAIKEGLDADITLVDLNATTTVTPESFLAKHKKSLYMDHTFPCRVTKTYNRGSIVYDDRSKILDKMTKGQWMKPE</sequence>
<dbReference type="Gene3D" id="2.30.40.10">
    <property type="entry name" value="Urease, subunit C, domain 1"/>
    <property type="match status" value="1"/>
</dbReference>
<evidence type="ECO:0000256" key="7">
    <source>
        <dbReference type="ARBA" id="ARBA00022833"/>
    </source>
</evidence>
<dbReference type="InterPro" id="IPR017593">
    <property type="entry name" value="Allantoinase"/>
</dbReference>
<evidence type="ECO:0000313" key="9">
    <source>
        <dbReference type="EMBL" id="MDC3421185.1"/>
    </source>
</evidence>
<dbReference type="NCBIfam" id="TIGR03178">
    <property type="entry name" value="allantoinase"/>
    <property type="match status" value="1"/>
</dbReference>
<dbReference type="InterPro" id="IPR006680">
    <property type="entry name" value="Amidohydro-rel"/>
</dbReference>
<comment type="subunit">
    <text evidence="4">Homotetramer.</text>
</comment>
<dbReference type="EC" id="3.5.2.5" evidence="9"/>
<comment type="similarity">
    <text evidence="3">Belongs to the metallo-dependent hydrolases superfamily. DHOase family. Class I DHOase subfamily.</text>
</comment>
<keyword evidence="10" id="KW-1185">Reference proteome</keyword>
<gene>
    <name evidence="9" type="ORF">NC661_12470</name>
</gene>
<evidence type="ECO:0000256" key="5">
    <source>
        <dbReference type="ARBA" id="ARBA00022723"/>
    </source>
</evidence>
<comment type="caution">
    <text evidence="9">The sequence shown here is derived from an EMBL/GenBank/DDBJ whole genome shotgun (WGS) entry which is preliminary data.</text>
</comment>
<dbReference type="AlphaFoldDB" id="A0A9X3WLX2"/>
<comment type="function">
    <text evidence="2">Catalyzes the reversible cyclization of carbamoyl aspartate to dihydroorotate.</text>
</comment>
<evidence type="ECO:0000256" key="2">
    <source>
        <dbReference type="ARBA" id="ARBA00002368"/>
    </source>
</evidence>
<dbReference type="GO" id="GO:0050897">
    <property type="term" value="F:cobalt ion binding"/>
    <property type="evidence" value="ECO:0007669"/>
    <property type="project" value="InterPro"/>
</dbReference>
<dbReference type="PANTHER" id="PTHR43668:SF4">
    <property type="entry name" value="ALLANTOINASE"/>
    <property type="match status" value="1"/>
</dbReference>
<dbReference type="GO" id="GO:0004038">
    <property type="term" value="F:allantoinase activity"/>
    <property type="evidence" value="ECO:0007669"/>
    <property type="project" value="UniProtKB-EC"/>
</dbReference>
<evidence type="ECO:0000256" key="3">
    <source>
        <dbReference type="ARBA" id="ARBA00010286"/>
    </source>
</evidence>
<dbReference type="GO" id="GO:0000256">
    <property type="term" value="P:allantoin catabolic process"/>
    <property type="evidence" value="ECO:0007669"/>
    <property type="project" value="InterPro"/>
</dbReference>
<dbReference type="Gene3D" id="3.20.20.140">
    <property type="entry name" value="Metal-dependent hydrolases"/>
    <property type="match status" value="1"/>
</dbReference>
<dbReference type="NCBIfam" id="NF004839">
    <property type="entry name" value="PRK06189.1"/>
    <property type="match status" value="1"/>
</dbReference>
<feature type="domain" description="Amidohydrolase-related" evidence="8">
    <location>
        <begin position="53"/>
        <end position="430"/>
    </location>
</feature>
<dbReference type="InterPro" id="IPR032466">
    <property type="entry name" value="Metal_Hydrolase"/>
</dbReference>
<comment type="cofactor">
    <cofactor evidence="1">
        <name>Zn(2+)</name>
        <dbReference type="ChEBI" id="CHEBI:29105"/>
    </cofactor>
</comment>
<keyword evidence="6 9" id="KW-0378">Hydrolase</keyword>
<evidence type="ECO:0000256" key="1">
    <source>
        <dbReference type="ARBA" id="ARBA00001947"/>
    </source>
</evidence>
<dbReference type="SUPFAM" id="SSF51338">
    <property type="entry name" value="Composite domain of metallo-dependent hydrolases"/>
    <property type="match status" value="1"/>
</dbReference>
<dbReference type="InterPro" id="IPR002195">
    <property type="entry name" value="Dihydroorotase_CS"/>
</dbReference>
<evidence type="ECO:0000256" key="6">
    <source>
        <dbReference type="ARBA" id="ARBA00022801"/>
    </source>
</evidence>
<dbReference type="PROSITE" id="PS00482">
    <property type="entry name" value="DIHYDROOROTASE_1"/>
    <property type="match status" value="1"/>
</dbReference>
<dbReference type="PANTHER" id="PTHR43668">
    <property type="entry name" value="ALLANTOINASE"/>
    <property type="match status" value="1"/>
</dbReference>
<dbReference type="Proteomes" id="UP001145072">
    <property type="component" value="Unassembled WGS sequence"/>
</dbReference>
<evidence type="ECO:0000256" key="4">
    <source>
        <dbReference type="ARBA" id="ARBA00011881"/>
    </source>
</evidence>
<reference evidence="9" key="1">
    <citation type="submission" date="2022-06" db="EMBL/GenBank/DDBJ databases">
        <title>Aquibacillus sp. a new bacterium isolated from soil saline samples.</title>
        <authorList>
            <person name="Galisteo C."/>
            <person name="De La Haba R."/>
            <person name="Sanchez-Porro C."/>
            <person name="Ventosa A."/>
        </authorList>
    </citation>
    <scope>NUCLEOTIDE SEQUENCE</scope>
    <source>
        <strain evidence="9">JCM 12387</strain>
    </source>
</reference>
<proteinExistence type="inferred from homology"/>
<evidence type="ECO:0000259" key="8">
    <source>
        <dbReference type="Pfam" id="PF01979"/>
    </source>
</evidence>
<keyword evidence="7" id="KW-0862">Zinc</keyword>
<dbReference type="Pfam" id="PF01979">
    <property type="entry name" value="Amidohydro_1"/>
    <property type="match status" value="1"/>
</dbReference>
<name>A0A9X3WLX2_9BACI</name>
<evidence type="ECO:0000313" key="10">
    <source>
        <dbReference type="Proteomes" id="UP001145072"/>
    </source>
</evidence>